<dbReference type="AGR" id="WB:WBGene00044545"/>
<dbReference type="GeneID" id="3896841"/>
<evidence type="ECO:0000259" key="1">
    <source>
        <dbReference type="PROSITE" id="PS00028"/>
    </source>
</evidence>
<dbReference type="HOGENOM" id="CLU_2028791_0_0_1"/>
<dbReference type="KEGG" id="cel:CELE_EGAP9.4"/>
<dbReference type="Bgee" id="WBGene00044545">
    <property type="expression patterns" value="Expressed in embryo and 1 other cell type or tissue"/>
</dbReference>
<dbReference type="EMBL" id="BX284605">
    <property type="protein sequence ID" value="CCD68843.1"/>
    <property type="molecule type" value="Genomic_DNA"/>
</dbReference>
<dbReference type="UCSC" id="EGAP9.4">
    <property type="organism name" value="c. elegans"/>
</dbReference>
<proteinExistence type="predicted"/>
<evidence type="ECO:0000313" key="3">
    <source>
        <dbReference type="Proteomes" id="UP000001940"/>
    </source>
</evidence>
<dbReference type="WormBase" id="EGAP9.4">
    <property type="protein sequence ID" value="CE38802"/>
    <property type="gene ID" value="WBGene00044545"/>
</dbReference>
<organism evidence="2 3">
    <name type="scientific">Caenorhabditis elegans</name>
    <dbReference type="NCBI Taxonomy" id="6239"/>
    <lineage>
        <taxon>Eukaryota</taxon>
        <taxon>Metazoa</taxon>
        <taxon>Ecdysozoa</taxon>
        <taxon>Nematoda</taxon>
        <taxon>Chromadorea</taxon>
        <taxon>Rhabditida</taxon>
        <taxon>Rhabditina</taxon>
        <taxon>Rhabditomorpha</taxon>
        <taxon>Rhabditoidea</taxon>
        <taxon>Rhabditidae</taxon>
        <taxon>Peloderinae</taxon>
        <taxon>Caenorhabditis</taxon>
    </lineage>
</organism>
<dbReference type="InParanoid" id="Q4PIS7"/>
<keyword evidence="3" id="KW-1185">Reference proteome</keyword>
<dbReference type="Proteomes" id="UP000001940">
    <property type="component" value="Chromosome V"/>
</dbReference>
<dbReference type="RefSeq" id="NP_001033473.1">
    <property type="nucleotide sequence ID" value="NM_001038384.1"/>
</dbReference>
<reference evidence="2 3" key="1">
    <citation type="journal article" date="1998" name="Science">
        <title>Genome sequence of the nematode C. elegans: a platform for investigating biology.</title>
        <authorList>
            <consortium name="The C. elegans sequencing consortium"/>
            <person name="Sulson J.E."/>
            <person name="Waterston R."/>
        </authorList>
    </citation>
    <scope>NUCLEOTIDE SEQUENCE [LARGE SCALE GENOMIC DNA]</scope>
    <source>
        <strain evidence="2 3">Bristol N2</strain>
    </source>
</reference>
<name>Q4PIS7_CAEEL</name>
<dbReference type="AlphaFoldDB" id="Q4PIS7"/>
<sequence>MTINEVPNFFEAKSGLTRSLIISLFEIDAITLKVNETLWDKHRRCWSLFVQYYVKKLVLNRNFLLVELEWCPLCGAEFNSIDECSQHQTAEHQDQDKKKQAINKLLVALEWCLRCGDQFNTI</sequence>
<dbReference type="CTD" id="3896841"/>
<evidence type="ECO:0000313" key="2">
    <source>
        <dbReference type="EMBL" id="CCD68843.1"/>
    </source>
</evidence>
<gene>
    <name evidence="2" type="ORF">CELE_EGAP9.4</name>
    <name evidence="2 4" type="ORF">EGAP9.4</name>
</gene>
<feature type="domain" description="C2H2-type" evidence="1">
    <location>
        <begin position="71"/>
        <end position="92"/>
    </location>
</feature>
<dbReference type="PROSITE" id="PS00028">
    <property type="entry name" value="ZINC_FINGER_C2H2_1"/>
    <property type="match status" value="1"/>
</dbReference>
<dbReference type="PaxDb" id="6239-EGAP9.4"/>
<accession>Q4PIS7</accession>
<dbReference type="InterPro" id="IPR013087">
    <property type="entry name" value="Znf_C2H2_type"/>
</dbReference>
<protein>
    <submittedName>
        <fullName evidence="2">C2H2-type domain-containing protein</fullName>
    </submittedName>
</protein>
<evidence type="ECO:0000313" key="4">
    <source>
        <dbReference type="WormBase" id="EGAP9.4"/>
    </source>
</evidence>